<dbReference type="SUPFAM" id="SSF55681">
    <property type="entry name" value="Class II aaRS and biotin synthetases"/>
    <property type="match status" value="1"/>
</dbReference>
<sequence>MQPWRTLRLRAPASVIHRWWPADEGSPWLLSAEPTAPTVVLGSTTRVDAIDAASLVAKGYDIVRRGSGGGAVVVAPGEQAWFHVFVPASDPRLDPHLGRSFLWLGEAVAEALGALGVADVTVVREVPERVPLSTQVCFAGWGWGEVAVGGNKVAGLAQRRRRGGAIFQVAVLWRDRQRELVDALRDRPEGTMASLGLEQLGIELDPLVATVRRAILAR</sequence>
<dbReference type="InterPro" id="IPR045864">
    <property type="entry name" value="aa-tRNA-synth_II/BPL/LPL"/>
</dbReference>
<dbReference type="eggNOG" id="COG0095">
    <property type="taxonomic scope" value="Bacteria"/>
</dbReference>
<feature type="domain" description="BPL/LPL catalytic" evidence="1">
    <location>
        <begin position="23"/>
        <end position="218"/>
    </location>
</feature>
<dbReference type="PANTHER" id="PTHR43679">
    <property type="entry name" value="OCTANOYLTRANSFERASE LIPM-RELATED"/>
    <property type="match status" value="1"/>
</dbReference>
<accession>C7LZM7</accession>
<keyword evidence="2" id="KW-0436">Ligase</keyword>
<dbReference type="AlphaFoldDB" id="C7LZM7"/>
<dbReference type="Pfam" id="PF21948">
    <property type="entry name" value="LplA-B_cat"/>
    <property type="match status" value="1"/>
</dbReference>
<reference evidence="2 3" key="1">
    <citation type="journal article" date="2009" name="Stand. Genomic Sci.">
        <title>Complete genome sequence of Acidimicrobium ferrooxidans type strain (ICP).</title>
        <authorList>
            <person name="Clum A."/>
            <person name="Nolan M."/>
            <person name="Lang E."/>
            <person name="Glavina Del Rio T."/>
            <person name="Tice H."/>
            <person name="Copeland A."/>
            <person name="Cheng J.F."/>
            <person name="Lucas S."/>
            <person name="Chen F."/>
            <person name="Bruce D."/>
            <person name="Goodwin L."/>
            <person name="Pitluck S."/>
            <person name="Ivanova N."/>
            <person name="Mavrommatis K."/>
            <person name="Mikhailova N."/>
            <person name="Pati A."/>
            <person name="Chen A."/>
            <person name="Palaniappan K."/>
            <person name="Goker M."/>
            <person name="Spring S."/>
            <person name="Land M."/>
            <person name="Hauser L."/>
            <person name="Chang Y.J."/>
            <person name="Jeffries C.C."/>
            <person name="Chain P."/>
            <person name="Bristow J."/>
            <person name="Eisen J.A."/>
            <person name="Markowitz V."/>
            <person name="Hugenholtz P."/>
            <person name="Kyrpides N.C."/>
            <person name="Klenk H.P."/>
            <person name="Lapidus A."/>
        </authorList>
    </citation>
    <scope>NUCLEOTIDE SEQUENCE [LARGE SCALE GENOMIC DNA]</scope>
    <source>
        <strain evidence="3">DSM 10331 / JCM 15462 / NBRC 103882 / ICP</strain>
    </source>
</reference>
<dbReference type="EMBL" id="CP001631">
    <property type="protein sequence ID" value="ACU54185.1"/>
    <property type="molecule type" value="Genomic_DNA"/>
</dbReference>
<dbReference type="Proteomes" id="UP000000771">
    <property type="component" value="Chromosome"/>
</dbReference>
<evidence type="ECO:0000259" key="1">
    <source>
        <dbReference type="PROSITE" id="PS51733"/>
    </source>
</evidence>
<dbReference type="PROSITE" id="PS51733">
    <property type="entry name" value="BPL_LPL_CATALYTIC"/>
    <property type="match status" value="1"/>
</dbReference>
<organism evidence="2 3">
    <name type="scientific">Acidimicrobium ferrooxidans (strain DSM 10331 / JCM 15462 / NBRC 103882 / ICP)</name>
    <dbReference type="NCBI Taxonomy" id="525909"/>
    <lineage>
        <taxon>Bacteria</taxon>
        <taxon>Bacillati</taxon>
        <taxon>Actinomycetota</taxon>
        <taxon>Acidimicrobiia</taxon>
        <taxon>Acidimicrobiales</taxon>
        <taxon>Acidimicrobiaceae</taxon>
        <taxon>Acidimicrobium</taxon>
    </lineage>
</organism>
<protein>
    <submittedName>
        <fullName evidence="2">Biotin/lipoate A/B protein ligase</fullName>
    </submittedName>
</protein>
<evidence type="ECO:0000313" key="2">
    <source>
        <dbReference type="EMBL" id="ACU54185.1"/>
    </source>
</evidence>
<dbReference type="HOGENOM" id="CLU_1264655_0_0_11"/>
<dbReference type="STRING" id="525909.Afer_1254"/>
<dbReference type="InterPro" id="IPR050664">
    <property type="entry name" value="Octanoyltrans_LipM/LipL"/>
</dbReference>
<dbReference type="KEGG" id="afo:Afer_1254"/>
<keyword evidence="3" id="KW-1185">Reference proteome</keyword>
<dbReference type="InterPro" id="IPR004143">
    <property type="entry name" value="BPL_LPL_catalytic"/>
</dbReference>
<evidence type="ECO:0000313" key="3">
    <source>
        <dbReference type="Proteomes" id="UP000000771"/>
    </source>
</evidence>
<dbReference type="Gene3D" id="3.30.930.10">
    <property type="entry name" value="Bira Bifunctional Protein, Domain 2"/>
    <property type="match status" value="1"/>
</dbReference>
<dbReference type="PANTHER" id="PTHR43679:SF2">
    <property type="entry name" value="OCTANOYL-[GCVH]:PROTEIN N-OCTANOYLTRANSFERASE"/>
    <property type="match status" value="1"/>
</dbReference>
<dbReference type="GO" id="GO:0016874">
    <property type="term" value="F:ligase activity"/>
    <property type="evidence" value="ECO:0007669"/>
    <property type="project" value="UniProtKB-KW"/>
</dbReference>
<name>C7LZM7_ACIFD</name>
<gene>
    <name evidence="2" type="ordered locus">Afer_1254</name>
</gene>
<proteinExistence type="predicted"/>